<reference evidence="3" key="1">
    <citation type="journal article" date="2013" name="Science">
        <title>The Amborella genome and the evolution of flowering plants.</title>
        <authorList>
            <consortium name="Amborella Genome Project"/>
        </authorList>
    </citation>
    <scope>NUCLEOTIDE SEQUENCE [LARGE SCALE GENOMIC DNA]</scope>
</reference>
<evidence type="ECO:0000256" key="1">
    <source>
        <dbReference type="SAM" id="MobiDB-lite"/>
    </source>
</evidence>
<dbReference type="Gramene" id="ERM95296">
    <property type="protein sequence ID" value="ERM95296"/>
    <property type="gene ID" value="AMTR_s00008p00109890"/>
</dbReference>
<gene>
    <name evidence="2" type="ORF">AMTR_s00008p00109890</name>
</gene>
<accession>W1NIL6</accession>
<feature type="non-terminal residue" evidence="2">
    <location>
        <position position="209"/>
    </location>
</feature>
<evidence type="ECO:0000313" key="2">
    <source>
        <dbReference type="EMBL" id="ERM95296.1"/>
    </source>
</evidence>
<sequence length="209" mass="22438">YSSAGKSSTTAPSPSFIPSPHDQLVFSHLSRDNSCSTPYSPMTMAPANMFHSQQWPLFPSMDIAAAPETTTISDSPPSSVLALVVSPNTPQLPQVSPLALHTRHVSTSPALMALHADPSPSISSPEPCLAPFLRHHCHPAHIPHSTMLPSPHRRSHHRSFLSGPFTRIHTTPPLSLAVHLAAQTTIPLPHMAQPTPTTSVHPSLLSLPY</sequence>
<dbReference type="AlphaFoldDB" id="W1NIL6"/>
<protein>
    <submittedName>
        <fullName evidence="2">Uncharacterized protein</fullName>
    </submittedName>
</protein>
<evidence type="ECO:0000313" key="3">
    <source>
        <dbReference type="Proteomes" id="UP000017836"/>
    </source>
</evidence>
<organism evidence="2 3">
    <name type="scientific">Amborella trichopoda</name>
    <dbReference type="NCBI Taxonomy" id="13333"/>
    <lineage>
        <taxon>Eukaryota</taxon>
        <taxon>Viridiplantae</taxon>
        <taxon>Streptophyta</taxon>
        <taxon>Embryophyta</taxon>
        <taxon>Tracheophyta</taxon>
        <taxon>Spermatophyta</taxon>
        <taxon>Magnoliopsida</taxon>
        <taxon>Amborellales</taxon>
        <taxon>Amborellaceae</taxon>
        <taxon>Amborella</taxon>
    </lineage>
</organism>
<dbReference type="HOGENOM" id="CLU_1318346_0_0_1"/>
<feature type="region of interest" description="Disordered" evidence="1">
    <location>
        <begin position="189"/>
        <end position="209"/>
    </location>
</feature>
<name>W1NIL6_AMBTC</name>
<feature type="non-terminal residue" evidence="2">
    <location>
        <position position="1"/>
    </location>
</feature>
<dbReference type="EMBL" id="KI397486">
    <property type="protein sequence ID" value="ERM95296.1"/>
    <property type="molecule type" value="Genomic_DNA"/>
</dbReference>
<proteinExistence type="predicted"/>
<dbReference type="Proteomes" id="UP000017836">
    <property type="component" value="Unassembled WGS sequence"/>
</dbReference>
<keyword evidence="3" id="KW-1185">Reference proteome</keyword>